<evidence type="ECO:0000313" key="2">
    <source>
        <dbReference type="Proteomes" id="UP000078540"/>
    </source>
</evidence>
<sequence length="388" mass="45203">MGNRKPAKPYSMSNARSVEYNWVSLYRSTWSQREFLVCVPSITNGLDSIDSRDGPLHNALVDLSLTKDSDSIVFYVRHTTYVQYICAFSEIITNGMEDFRKNETDYRECRNVEKDRASSYCNSLLSKNDHEYQDFNITDPLLAHELFLPYNCMPRPRLFCTNDEDAECAEIAIVLPKRLSSPIRHILPGRFNLHSSTKELLKRRSITKIRRYLWEFKDRILQSAKQVWNADVDLDLVICTLVLHAMCENVILTMTGINTGIDVYSFINMIINWTLVHLQILDPSMLSEQERIMITEFELLDINECSTSHEVVASSKLRRTLFEVHRPELDPHVLIHLHRSLPWTLVNPAHQTSIIKFYPNVRERIEEKLPNSQYVKSIYIPDVTCSHF</sequence>
<accession>A0A195BG98</accession>
<protein>
    <submittedName>
        <fullName evidence="1">Uncharacterized protein</fullName>
    </submittedName>
</protein>
<evidence type="ECO:0000313" key="1">
    <source>
        <dbReference type="EMBL" id="KYM83640.1"/>
    </source>
</evidence>
<reference evidence="1 2" key="1">
    <citation type="submission" date="2015-09" db="EMBL/GenBank/DDBJ databases">
        <title>Atta colombica WGS genome.</title>
        <authorList>
            <person name="Nygaard S."/>
            <person name="Hu H."/>
            <person name="Boomsma J."/>
            <person name="Zhang G."/>
        </authorList>
    </citation>
    <scope>NUCLEOTIDE SEQUENCE [LARGE SCALE GENOMIC DNA]</scope>
    <source>
        <strain evidence="1">Treedump-2</strain>
        <tissue evidence="1">Whole body</tissue>
    </source>
</reference>
<gene>
    <name evidence="1" type="ORF">ALC53_06042</name>
</gene>
<dbReference type="AlphaFoldDB" id="A0A195BG98"/>
<dbReference type="EMBL" id="KQ976488">
    <property type="protein sequence ID" value="KYM83640.1"/>
    <property type="molecule type" value="Genomic_DNA"/>
</dbReference>
<organism evidence="1 2">
    <name type="scientific">Atta colombica</name>
    <dbReference type="NCBI Taxonomy" id="520822"/>
    <lineage>
        <taxon>Eukaryota</taxon>
        <taxon>Metazoa</taxon>
        <taxon>Ecdysozoa</taxon>
        <taxon>Arthropoda</taxon>
        <taxon>Hexapoda</taxon>
        <taxon>Insecta</taxon>
        <taxon>Pterygota</taxon>
        <taxon>Neoptera</taxon>
        <taxon>Endopterygota</taxon>
        <taxon>Hymenoptera</taxon>
        <taxon>Apocrita</taxon>
        <taxon>Aculeata</taxon>
        <taxon>Formicoidea</taxon>
        <taxon>Formicidae</taxon>
        <taxon>Myrmicinae</taxon>
        <taxon>Atta</taxon>
    </lineage>
</organism>
<name>A0A195BG98_9HYME</name>
<proteinExistence type="predicted"/>
<keyword evidence="2" id="KW-1185">Reference proteome</keyword>
<dbReference type="Proteomes" id="UP000078540">
    <property type="component" value="Unassembled WGS sequence"/>
</dbReference>